<dbReference type="SUPFAM" id="SSF57501">
    <property type="entry name" value="Cystine-knot cytokines"/>
    <property type="match status" value="1"/>
</dbReference>
<dbReference type="InterPro" id="IPR001839">
    <property type="entry name" value="TGF-b_C"/>
</dbReference>
<dbReference type="GO" id="GO:0008083">
    <property type="term" value="F:growth factor activity"/>
    <property type="evidence" value="ECO:0007669"/>
    <property type="project" value="UniProtKB-KW"/>
</dbReference>
<dbReference type="GO" id="GO:0005615">
    <property type="term" value="C:extracellular space"/>
    <property type="evidence" value="ECO:0007669"/>
    <property type="project" value="TreeGrafter"/>
</dbReference>
<dbReference type="PANTHER" id="PTHR11848">
    <property type="entry name" value="TGF-BETA FAMILY"/>
    <property type="match status" value="1"/>
</dbReference>
<evidence type="ECO:0000256" key="2">
    <source>
        <dbReference type="ARBA" id="ARBA00006656"/>
    </source>
</evidence>
<keyword evidence="6" id="KW-1015">Disulfide bond</keyword>
<comment type="subcellular location">
    <subcellularLocation>
        <location evidence="1">Secreted</location>
    </subcellularLocation>
</comment>
<evidence type="ECO:0000256" key="6">
    <source>
        <dbReference type="ARBA" id="ARBA00023157"/>
    </source>
</evidence>
<evidence type="ECO:0000313" key="11">
    <source>
        <dbReference type="EMBL" id="KAJ8932693.1"/>
    </source>
</evidence>
<evidence type="ECO:0000256" key="1">
    <source>
        <dbReference type="ARBA" id="ARBA00004613"/>
    </source>
</evidence>
<comment type="caution">
    <text evidence="11">The sequence shown here is derived from an EMBL/GenBank/DDBJ whole genome shotgun (WGS) entry which is preliminary data.</text>
</comment>
<protein>
    <recommendedName>
        <fullName evidence="10">TGF-beta family profile domain-containing protein</fullName>
    </recommendedName>
</protein>
<dbReference type="PROSITE" id="PS51362">
    <property type="entry name" value="TGF_BETA_2"/>
    <property type="match status" value="1"/>
</dbReference>
<evidence type="ECO:0000259" key="10">
    <source>
        <dbReference type="PROSITE" id="PS51362"/>
    </source>
</evidence>
<evidence type="ECO:0000256" key="9">
    <source>
        <dbReference type="SAM" id="SignalP"/>
    </source>
</evidence>
<dbReference type="SMART" id="SM00204">
    <property type="entry name" value="TGFB"/>
    <property type="match status" value="1"/>
</dbReference>
<evidence type="ECO:0000313" key="12">
    <source>
        <dbReference type="Proteomes" id="UP001162156"/>
    </source>
</evidence>
<keyword evidence="12" id="KW-1185">Reference proteome</keyword>
<dbReference type="InterPro" id="IPR001111">
    <property type="entry name" value="TGF-b_propeptide"/>
</dbReference>
<keyword evidence="3" id="KW-0964">Secreted</keyword>
<feature type="domain" description="TGF-beta family profile" evidence="10">
    <location>
        <begin position="274"/>
        <end position="378"/>
    </location>
</feature>
<evidence type="ECO:0000256" key="5">
    <source>
        <dbReference type="ARBA" id="ARBA00023030"/>
    </source>
</evidence>
<dbReference type="Pfam" id="PF00688">
    <property type="entry name" value="TGFb_propeptide"/>
    <property type="match status" value="1"/>
</dbReference>
<dbReference type="PRINTS" id="PR00669">
    <property type="entry name" value="INHIBINA"/>
</dbReference>
<dbReference type="InterPro" id="IPR017948">
    <property type="entry name" value="TGFb_CS"/>
</dbReference>
<dbReference type="PROSITE" id="PS00250">
    <property type="entry name" value="TGF_BETA_1"/>
    <property type="match status" value="1"/>
</dbReference>
<organism evidence="11 12">
    <name type="scientific">Rhamnusium bicolor</name>
    <dbReference type="NCBI Taxonomy" id="1586634"/>
    <lineage>
        <taxon>Eukaryota</taxon>
        <taxon>Metazoa</taxon>
        <taxon>Ecdysozoa</taxon>
        <taxon>Arthropoda</taxon>
        <taxon>Hexapoda</taxon>
        <taxon>Insecta</taxon>
        <taxon>Pterygota</taxon>
        <taxon>Neoptera</taxon>
        <taxon>Endopterygota</taxon>
        <taxon>Coleoptera</taxon>
        <taxon>Polyphaga</taxon>
        <taxon>Cucujiformia</taxon>
        <taxon>Chrysomeloidea</taxon>
        <taxon>Cerambycidae</taxon>
        <taxon>Lepturinae</taxon>
        <taxon>Rhagiini</taxon>
        <taxon>Rhamnusium</taxon>
    </lineage>
</organism>
<feature type="signal peptide" evidence="9">
    <location>
        <begin position="1"/>
        <end position="23"/>
    </location>
</feature>
<comment type="similarity">
    <text evidence="2 8">Belongs to the TGF-beta family.</text>
</comment>
<evidence type="ECO:0000256" key="8">
    <source>
        <dbReference type="RuleBase" id="RU000354"/>
    </source>
</evidence>
<reference evidence="11" key="1">
    <citation type="journal article" date="2023" name="Insect Mol. Biol.">
        <title>Genome sequencing provides insights into the evolution of gene families encoding plant cell wall-degrading enzymes in longhorned beetles.</title>
        <authorList>
            <person name="Shin N.R."/>
            <person name="Okamura Y."/>
            <person name="Kirsch R."/>
            <person name="Pauchet Y."/>
        </authorList>
    </citation>
    <scope>NUCLEOTIDE SEQUENCE</scope>
    <source>
        <strain evidence="11">RBIC_L_NR</strain>
    </source>
</reference>
<gene>
    <name evidence="11" type="ORF">NQ314_014524</name>
</gene>
<dbReference type="Gene3D" id="2.60.120.970">
    <property type="match status" value="1"/>
</dbReference>
<evidence type="ECO:0000256" key="4">
    <source>
        <dbReference type="ARBA" id="ARBA00022729"/>
    </source>
</evidence>
<keyword evidence="5 8" id="KW-0339">Growth factor</keyword>
<dbReference type="InterPro" id="IPR029034">
    <property type="entry name" value="Cystine-knot_cytokine"/>
</dbReference>
<keyword evidence="7" id="KW-0325">Glycoprotein</keyword>
<dbReference type="Pfam" id="PF00019">
    <property type="entry name" value="TGF_beta"/>
    <property type="match status" value="1"/>
</dbReference>
<dbReference type="FunFam" id="2.10.90.10:FF:000001">
    <property type="entry name" value="Bone morphogenetic protein 4"/>
    <property type="match status" value="1"/>
</dbReference>
<dbReference type="AlphaFoldDB" id="A0AAV8X140"/>
<dbReference type="GO" id="GO:0005125">
    <property type="term" value="F:cytokine activity"/>
    <property type="evidence" value="ECO:0007669"/>
    <property type="project" value="TreeGrafter"/>
</dbReference>
<accession>A0AAV8X140</accession>
<evidence type="ECO:0000256" key="7">
    <source>
        <dbReference type="ARBA" id="ARBA00023180"/>
    </source>
</evidence>
<dbReference type="Proteomes" id="UP001162156">
    <property type="component" value="Unassembled WGS sequence"/>
</dbReference>
<dbReference type="EMBL" id="JANEYF010003977">
    <property type="protein sequence ID" value="KAJ8932693.1"/>
    <property type="molecule type" value="Genomic_DNA"/>
</dbReference>
<dbReference type="InterPro" id="IPR015615">
    <property type="entry name" value="TGF-beta-rel"/>
</dbReference>
<proteinExistence type="inferred from homology"/>
<dbReference type="PANTHER" id="PTHR11848:SF310">
    <property type="entry name" value="PROTEIN 60A-RELATED"/>
    <property type="match status" value="1"/>
</dbReference>
<name>A0AAV8X140_9CUCU</name>
<dbReference type="Gene3D" id="2.10.90.10">
    <property type="entry name" value="Cystine-knot cytokines"/>
    <property type="match status" value="1"/>
</dbReference>
<evidence type="ECO:0000256" key="3">
    <source>
        <dbReference type="ARBA" id="ARBA00022525"/>
    </source>
</evidence>
<sequence length="378" mass="43372">MQFLLLGLLGIVISLSVSYSTAAIYIDNGRDQTTVDQVSDAEKRHMETEILKLLGLPRRPSRIKHPLKQSAPKYLLDIYQLITVEERDEVNVKVKRSADIVLSKEEQRKAEESDTIMTFEMINFSSMSYRIGKVLWFKVKVAPFDELVSVELKLFKFKTHNDPHLNYRIMAFEIVTYGGVQKLKYISSVNVTGGYTGWLNLNVTSCFTNWITNHDAKSRLYLTAYAISSIKQEVTLEELRVSCELKDEHTPFVVAFLKVVNVVNLSDFTETKVRVRKSFTDVINTYTEKASWRDCRLQILYISFRDLLWHDWIIAPEGYAAHFCSGECNFPLTVDTNATNHALIQSLVHIMNPLRYPKPCCAPSKLIPITVFLVIVDK</sequence>
<feature type="chain" id="PRO_5043944982" description="TGF-beta family profile domain-containing protein" evidence="9">
    <location>
        <begin position="24"/>
        <end position="378"/>
    </location>
</feature>
<keyword evidence="4 9" id="KW-0732">Signal</keyword>